<keyword evidence="1" id="KW-0472">Membrane</keyword>
<dbReference type="InParanoid" id="Q6CQ70"/>
<dbReference type="Pfam" id="PF00149">
    <property type="entry name" value="Metallophos"/>
    <property type="match status" value="1"/>
</dbReference>
<keyword evidence="4" id="KW-1185">Reference proteome</keyword>
<dbReference type="OMA" id="WLDTCPV"/>
<dbReference type="GO" id="GO:0016791">
    <property type="term" value="F:phosphatase activity"/>
    <property type="evidence" value="ECO:0007669"/>
    <property type="project" value="TreeGrafter"/>
</dbReference>
<name>Q6CQ70_KLULA</name>
<dbReference type="GO" id="GO:0000298">
    <property type="term" value="F:endopolyphosphatase activity"/>
    <property type="evidence" value="ECO:0007669"/>
    <property type="project" value="TreeGrafter"/>
</dbReference>
<dbReference type="AlphaFoldDB" id="Q6CQ70"/>
<evidence type="ECO:0000313" key="4">
    <source>
        <dbReference type="Proteomes" id="UP000000598"/>
    </source>
</evidence>
<dbReference type="InterPro" id="IPR050126">
    <property type="entry name" value="Ap4A_hydrolase"/>
</dbReference>
<sequence length="310" mass="35976">MKLAQILTASGTFLFMLYVTWVFLKSDDYREFPVIQTKRHADIKHSYERLVFVGDVHGMYHKYEQLMEDKVKPDSNTTVVFLGDFISKGPNSNRLVEQIILNDDVGYDVKCVLGNNELRILYALLNPISLTKRKLIKIKFSSEDFLPDLPSINKNHRRLARELGWDNLARLAAKCGAMWELQDPLYDNFTLVAVHAGVLPDHLGNPPLKEITDMKYVDVNDHSHTTRQKFENATRWYHLWNPLDKKKYSIHNKIKVIYGHDSSKGLNIRPNTKGLDSACYNGNKLTALEYVWNHKTKEYNHIMHQISCQD</sequence>
<dbReference type="Gene3D" id="3.60.21.10">
    <property type="match status" value="1"/>
</dbReference>
<protein>
    <submittedName>
        <fullName evidence="3">KLLA0D19316p</fullName>
    </submittedName>
</protein>
<feature type="transmembrane region" description="Helical" evidence="1">
    <location>
        <begin position="6"/>
        <end position="24"/>
    </location>
</feature>
<keyword evidence="1" id="KW-1133">Transmembrane helix</keyword>
<dbReference type="eggNOG" id="KOG0371">
    <property type="taxonomic scope" value="Eukaryota"/>
</dbReference>
<dbReference type="GO" id="GO:0006798">
    <property type="term" value="P:polyphosphate catabolic process"/>
    <property type="evidence" value="ECO:0007669"/>
    <property type="project" value="TreeGrafter"/>
</dbReference>
<dbReference type="GO" id="GO:0005737">
    <property type="term" value="C:cytoplasm"/>
    <property type="evidence" value="ECO:0007669"/>
    <property type="project" value="TreeGrafter"/>
</dbReference>
<dbReference type="PANTHER" id="PTHR42850:SF4">
    <property type="entry name" value="ZINC-DEPENDENT ENDOPOLYPHOSPHATASE"/>
    <property type="match status" value="1"/>
</dbReference>
<dbReference type="PANTHER" id="PTHR42850">
    <property type="entry name" value="METALLOPHOSPHOESTERASE"/>
    <property type="match status" value="1"/>
</dbReference>
<dbReference type="HOGENOM" id="CLU_023125_0_1_1"/>
<organism evidence="3 4">
    <name type="scientific">Kluyveromyces lactis (strain ATCC 8585 / CBS 2359 / DSM 70799 / NBRC 1267 / NRRL Y-1140 / WM37)</name>
    <name type="common">Yeast</name>
    <name type="synonym">Candida sphaerica</name>
    <dbReference type="NCBI Taxonomy" id="284590"/>
    <lineage>
        <taxon>Eukaryota</taxon>
        <taxon>Fungi</taxon>
        <taxon>Dikarya</taxon>
        <taxon>Ascomycota</taxon>
        <taxon>Saccharomycotina</taxon>
        <taxon>Saccharomycetes</taxon>
        <taxon>Saccharomycetales</taxon>
        <taxon>Saccharomycetaceae</taxon>
        <taxon>Kluyveromyces</taxon>
    </lineage>
</organism>
<dbReference type="KEGG" id="kla:KLLA0_D19316g"/>
<feature type="domain" description="Calcineurin-like phosphoesterase" evidence="2">
    <location>
        <begin position="49"/>
        <end position="263"/>
    </location>
</feature>
<dbReference type="Proteomes" id="UP000000598">
    <property type="component" value="Chromosome D"/>
</dbReference>
<accession>Q6CQ70</accession>
<dbReference type="InterPro" id="IPR004843">
    <property type="entry name" value="Calcineurin-like_PHP"/>
</dbReference>
<gene>
    <name evidence="3" type="ORF">KLLA0_D19316g</name>
</gene>
<dbReference type="EMBL" id="CR382124">
    <property type="protein sequence ID" value="CAH01015.1"/>
    <property type="molecule type" value="Genomic_DNA"/>
</dbReference>
<proteinExistence type="predicted"/>
<evidence type="ECO:0000256" key="1">
    <source>
        <dbReference type="SAM" id="Phobius"/>
    </source>
</evidence>
<evidence type="ECO:0000259" key="2">
    <source>
        <dbReference type="Pfam" id="PF00149"/>
    </source>
</evidence>
<dbReference type="FunCoup" id="Q6CQ70">
    <property type="interactions" value="69"/>
</dbReference>
<reference evidence="3 4" key="1">
    <citation type="journal article" date="2004" name="Nature">
        <title>Genome evolution in yeasts.</title>
        <authorList>
            <consortium name="Genolevures"/>
            <person name="Dujon B."/>
            <person name="Sherman D."/>
            <person name="Fischer G."/>
            <person name="Durrens P."/>
            <person name="Casaregola S."/>
            <person name="Lafontaine I."/>
            <person name="de Montigny J."/>
            <person name="Marck C."/>
            <person name="Neuveglise C."/>
            <person name="Talla E."/>
            <person name="Goffard N."/>
            <person name="Frangeul L."/>
            <person name="Aigle M."/>
            <person name="Anthouard V."/>
            <person name="Babour A."/>
            <person name="Barbe V."/>
            <person name="Barnay S."/>
            <person name="Blanchin S."/>
            <person name="Beckerich J.M."/>
            <person name="Beyne E."/>
            <person name="Bleykasten C."/>
            <person name="Boisrame A."/>
            <person name="Boyer J."/>
            <person name="Cattolico L."/>
            <person name="Confanioleri F."/>
            <person name="de Daruvar A."/>
            <person name="Despons L."/>
            <person name="Fabre E."/>
            <person name="Fairhead C."/>
            <person name="Ferry-Dumazet H."/>
            <person name="Groppi A."/>
            <person name="Hantraye F."/>
            <person name="Hennequin C."/>
            <person name="Jauniaux N."/>
            <person name="Joyet P."/>
            <person name="Kachouri R."/>
            <person name="Kerrest A."/>
            <person name="Koszul R."/>
            <person name="Lemaire M."/>
            <person name="Lesur I."/>
            <person name="Ma L."/>
            <person name="Muller H."/>
            <person name="Nicaud J.M."/>
            <person name="Nikolski M."/>
            <person name="Oztas S."/>
            <person name="Ozier-Kalogeropoulos O."/>
            <person name="Pellenz S."/>
            <person name="Potier S."/>
            <person name="Richard G.F."/>
            <person name="Straub M.L."/>
            <person name="Suleau A."/>
            <person name="Swennene D."/>
            <person name="Tekaia F."/>
            <person name="Wesolowski-Louvel M."/>
            <person name="Westhof E."/>
            <person name="Wirth B."/>
            <person name="Zeniou-Meyer M."/>
            <person name="Zivanovic I."/>
            <person name="Bolotin-Fukuhara M."/>
            <person name="Thierry A."/>
            <person name="Bouchier C."/>
            <person name="Caudron B."/>
            <person name="Scarpelli C."/>
            <person name="Gaillardin C."/>
            <person name="Weissenbach J."/>
            <person name="Wincker P."/>
            <person name="Souciet J.L."/>
        </authorList>
    </citation>
    <scope>NUCLEOTIDE SEQUENCE [LARGE SCALE GENOMIC DNA]</scope>
    <source>
        <strain evidence="4">ATCC 8585 / CBS 2359 / DSM 70799 / NBRC 1267 / NRRL Y-1140 / WM37</strain>
    </source>
</reference>
<evidence type="ECO:0000313" key="3">
    <source>
        <dbReference type="EMBL" id="CAH01015.1"/>
    </source>
</evidence>
<dbReference type="InterPro" id="IPR029052">
    <property type="entry name" value="Metallo-depent_PP-like"/>
</dbReference>
<dbReference type="PaxDb" id="284590-Q6CQ70"/>
<keyword evidence="1" id="KW-0812">Transmembrane</keyword>
<dbReference type="SUPFAM" id="SSF56300">
    <property type="entry name" value="Metallo-dependent phosphatases"/>
    <property type="match status" value="1"/>
</dbReference>
<dbReference type="STRING" id="284590.Q6CQ70"/>